<feature type="compositionally biased region" description="Acidic residues" evidence="1">
    <location>
        <begin position="382"/>
        <end position="405"/>
    </location>
</feature>
<accession>A0A4Y9Y285</accession>
<evidence type="ECO:0000313" key="2">
    <source>
        <dbReference type="EMBL" id="TFY56564.1"/>
    </source>
</evidence>
<feature type="compositionally biased region" description="Basic and acidic residues" evidence="1">
    <location>
        <begin position="421"/>
        <end position="434"/>
    </location>
</feature>
<dbReference type="AlphaFoldDB" id="A0A4Y9Y285"/>
<reference evidence="2 3" key="1">
    <citation type="submission" date="2019-02" db="EMBL/GenBank/DDBJ databases">
        <title>Genome sequencing of the rare red list fungi Dentipellis fragilis.</title>
        <authorList>
            <person name="Buettner E."/>
            <person name="Kellner H."/>
        </authorList>
    </citation>
    <scope>NUCLEOTIDE SEQUENCE [LARGE SCALE GENOMIC DNA]</scope>
    <source>
        <strain evidence="2 3">DSM 105465</strain>
    </source>
</reference>
<keyword evidence="3" id="KW-1185">Reference proteome</keyword>
<dbReference type="Proteomes" id="UP000298327">
    <property type="component" value="Unassembled WGS sequence"/>
</dbReference>
<organism evidence="2 3">
    <name type="scientific">Dentipellis fragilis</name>
    <dbReference type="NCBI Taxonomy" id="205917"/>
    <lineage>
        <taxon>Eukaryota</taxon>
        <taxon>Fungi</taxon>
        <taxon>Dikarya</taxon>
        <taxon>Basidiomycota</taxon>
        <taxon>Agaricomycotina</taxon>
        <taxon>Agaricomycetes</taxon>
        <taxon>Russulales</taxon>
        <taxon>Hericiaceae</taxon>
        <taxon>Dentipellis</taxon>
    </lineage>
</organism>
<name>A0A4Y9Y285_9AGAM</name>
<gene>
    <name evidence="2" type="ORF">EVG20_g8877</name>
</gene>
<protein>
    <submittedName>
        <fullName evidence="2">Uncharacterized protein</fullName>
    </submittedName>
</protein>
<evidence type="ECO:0000256" key="1">
    <source>
        <dbReference type="SAM" id="MobiDB-lite"/>
    </source>
</evidence>
<comment type="caution">
    <text evidence="2">The sequence shown here is derived from an EMBL/GenBank/DDBJ whole genome shotgun (WGS) entry which is preliminary data.</text>
</comment>
<feature type="region of interest" description="Disordered" evidence="1">
    <location>
        <begin position="421"/>
        <end position="441"/>
    </location>
</feature>
<feature type="region of interest" description="Disordered" evidence="1">
    <location>
        <begin position="382"/>
        <end position="406"/>
    </location>
</feature>
<dbReference type="Gene3D" id="1.20.1280.50">
    <property type="match status" value="1"/>
</dbReference>
<proteinExistence type="predicted"/>
<dbReference type="OrthoDB" id="3208947at2759"/>
<sequence length="624" mass="70157">MSSTIRAPHATARTVNHLPYETLGKIFAYLPREEGSFGIADMGMLAALVGEAPPEGPPVAHRTAWQNNLDAPSWTDVLFVCRRWRRAALLFHPLWTTVDTHNPDWAMECIQNSGNLPLKLKLQVLHEEPGVSDAKLIAQLAILHYWRLEDVTIVSELHHMAWFILQLFSMGPAPILKSFAVECNDCVSAGFNFFDSRLFSGAGHAPNLRRLRLATPQIQWMPNSYIFRSLTHLEIHEASAWRVLKMAQFVACVGSWTRLRVLMLKFSLPMENLHWAYPFPTPSRKLALPHLEKLRIMDDARLVDFFLSHLALPESASLALDCPACSCEECSENAETPDGVLQTQSLLSRIPADLVRQIRKIEMNTDGGIINLAAYTKTGDELFEVDDEEDEDEGEDEDKDEEDESAGCKLHLRIGAHHGLSDSHDYDHGHDHHGERPRRRPSLLPDPRYFLLLFTQLTFPKLRAFDLGTTACYPVPIWTSILRATSKLTDLSITSLGPKGQLDGLVEVLGSQMSADAQGIILPALLYLSLDRLVLDDAAAQRLVDSIVMRHNAGAVMRALYVTERDDRKGKGKANEKGTGKDGIHLDGHTYEMLEDILESELEWQLESSRVQMSAKEWLEMLSR</sequence>
<evidence type="ECO:0000313" key="3">
    <source>
        <dbReference type="Proteomes" id="UP000298327"/>
    </source>
</evidence>
<dbReference type="EMBL" id="SEOQ01000817">
    <property type="protein sequence ID" value="TFY56564.1"/>
    <property type="molecule type" value="Genomic_DNA"/>
</dbReference>